<evidence type="ECO:0000313" key="2">
    <source>
        <dbReference type="EMBL" id="KAI5337105.1"/>
    </source>
</evidence>
<keyword evidence="1" id="KW-1133">Transmembrane helix</keyword>
<sequence>MATPNSQPPPPPPQYIPLLSDQNYVVSPASLPHSHLPRRRRTICLGITLLLVLAAASCCCVPLLAVRSLPQDSTAAA</sequence>
<keyword evidence="1" id="KW-0472">Membrane</keyword>
<name>A0AAD4Z8R0_PRUDU</name>
<keyword evidence="1" id="KW-0812">Transmembrane</keyword>
<comment type="caution">
    <text evidence="2">The sequence shown here is derived from an EMBL/GenBank/DDBJ whole genome shotgun (WGS) entry which is preliminary data.</text>
</comment>
<gene>
    <name evidence="2" type="ORF">L3X38_016374</name>
</gene>
<keyword evidence="3" id="KW-1185">Reference proteome</keyword>
<feature type="transmembrane region" description="Helical" evidence="1">
    <location>
        <begin position="43"/>
        <end position="65"/>
    </location>
</feature>
<reference evidence="2 3" key="1">
    <citation type="journal article" date="2022" name="G3 (Bethesda)">
        <title>Whole-genome sequence and methylome profiling of the almond [Prunus dulcis (Mill.) D.A. Webb] cultivar 'Nonpareil'.</title>
        <authorList>
            <person name="D'Amico-Willman K.M."/>
            <person name="Ouma W.Z."/>
            <person name="Meulia T."/>
            <person name="Sideli G.M."/>
            <person name="Gradziel T.M."/>
            <person name="Fresnedo-Ramirez J."/>
        </authorList>
    </citation>
    <scope>NUCLEOTIDE SEQUENCE [LARGE SCALE GENOMIC DNA]</scope>
    <source>
        <strain evidence="2">Clone GOH B32 T37-40</strain>
    </source>
</reference>
<dbReference type="Proteomes" id="UP001054821">
    <property type="component" value="Chromosome 3"/>
</dbReference>
<organism evidence="2 3">
    <name type="scientific">Prunus dulcis</name>
    <name type="common">Almond</name>
    <name type="synonym">Amygdalus dulcis</name>
    <dbReference type="NCBI Taxonomy" id="3755"/>
    <lineage>
        <taxon>Eukaryota</taxon>
        <taxon>Viridiplantae</taxon>
        <taxon>Streptophyta</taxon>
        <taxon>Embryophyta</taxon>
        <taxon>Tracheophyta</taxon>
        <taxon>Spermatophyta</taxon>
        <taxon>Magnoliopsida</taxon>
        <taxon>eudicotyledons</taxon>
        <taxon>Gunneridae</taxon>
        <taxon>Pentapetalae</taxon>
        <taxon>rosids</taxon>
        <taxon>fabids</taxon>
        <taxon>Rosales</taxon>
        <taxon>Rosaceae</taxon>
        <taxon>Amygdaloideae</taxon>
        <taxon>Amygdaleae</taxon>
        <taxon>Prunus</taxon>
    </lineage>
</organism>
<evidence type="ECO:0000313" key="3">
    <source>
        <dbReference type="Proteomes" id="UP001054821"/>
    </source>
</evidence>
<accession>A0AAD4Z8R0</accession>
<dbReference type="AlphaFoldDB" id="A0AAD4Z8R0"/>
<dbReference type="EMBL" id="JAJFAZ020000003">
    <property type="protein sequence ID" value="KAI5337105.1"/>
    <property type="molecule type" value="Genomic_DNA"/>
</dbReference>
<protein>
    <submittedName>
        <fullName evidence="2">Uncharacterized protein</fullName>
    </submittedName>
</protein>
<proteinExistence type="predicted"/>
<evidence type="ECO:0000256" key="1">
    <source>
        <dbReference type="SAM" id="Phobius"/>
    </source>
</evidence>